<dbReference type="PANTHER" id="PTHR41523:SF8">
    <property type="entry name" value="ETHYLENE RESPONSE SENSOR PROTEIN"/>
    <property type="match status" value="1"/>
</dbReference>
<dbReference type="Pfam" id="PF02518">
    <property type="entry name" value="HATPase_c"/>
    <property type="match status" value="1"/>
</dbReference>
<dbReference type="Gene3D" id="3.30.565.10">
    <property type="entry name" value="Histidine kinase-like ATPase, C-terminal domain"/>
    <property type="match status" value="1"/>
</dbReference>
<proteinExistence type="predicted"/>
<dbReference type="RefSeq" id="WP_116390490.1">
    <property type="nucleotide sequence ID" value="NZ_QUQO01000001.1"/>
</dbReference>
<organism evidence="11 12">
    <name type="scientific">Parvularcula marina</name>
    <dbReference type="NCBI Taxonomy" id="2292771"/>
    <lineage>
        <taxon>Bacteria</taxon>
        <taxon>Pseudomonadati</taxon>
        <taxon>Pseudomonadota</taxon>
        <taxon>Alphaproteobacteria</taxon>
        <taxon>Parvularculales</taxon>
        <taxon>Parvularculaceae</taxon>
        <taxon>Parvularcula</taxon>
    </lineage>
</organism>
<dbReference type="Gene3D" id="3.30.450.20">
    <property type="entry name" value="PAS domain"/>
    <property type="match status" value="1"/>
</dbReference>
<dbReference type="InterPro" id="IPR001610">
    <property type="entry name" value="PAC"/>
</dbReference>
<evidence type="ECO:0000256" key="5">
    <source>
        <dbReference type="ARBA" id="ARBA00022741"/>
    </source>
</evidence>
<keyword evidence="4" id="KW-0808">Transferase</keyword>
<dbReference type="FunCoup" id="A0A371REI9">
    <property type="interactions" value="172"/>
</dbReference>
<dbReference type="Proteomes" id="UP000264589">
    <property type="component" value="Unassembled WGS sequence"/>
</dbReference>
<dbReference type="InterPro" id="IPR000014">
    <property type="entry name" value="PAS"/>
</dbReference>
<feature type="domain" description="PAC" evidence="10">
    <location>
        <begin position="88"/>
        <end position="140"/>
    </location>
</feature>
<evidence type="ECO:0000259" key="10">
    <source>
        <dbReference type="PROSITE" id="PS50113"/>
    </source>
</evidence>
<evidence type="ECO:0000256" key="3">
    <source>
        <dbReference type="ARBA" id="ARBA00022553"/>
    </source>
</evidence>
<dbReference type="Pfam" id="PF07568">
    <property type="entry name" value="HisKA_2"/>
    <property type="match status" value="1"/>
</dbReference>
<dbReference type="Pfam" id="PF13426">
    <property type="entry name" value="PAS_9"/>
    <property type="match status" value="1"/>
</dbReference>
<dbReference type="NCBIfam" id="TIGR00229">
    <property type="entry name" value="sensory_box"/>
    <property type="match status" value="1"/>
</dbReference>
<keyword evidence="6" id="KW-0418">Kinase</keyword>
<evidence type="ECO:0000259" key="9">
    <source>
        <dbReference type="PROSITE" id="PS50109"/>
    </source>
</evidence>
<dbReference type="OrthoDB" id="9816309at2"/>
<evidence type="ECO:0000256" key="6">
    <source>
        <dbReference type="ARBA" id="ARBA00022777"/>
    </source>
</evidence>
<sequence>MPTRFKNTSLSHLAAALDQLCEGVIVTGPTGALQFVNRAAEELHGVSKLDVEPDDYAEAYQLLTMEGEPYPSRELPLARAVLDGEHIRDSHWRIRRPDGSEIVAVGSAHPVTDETGERIGAVLTLRDDTERLAKAEELAEAIKLKEALLFEVNHRVKNTLQLVSSLINLQSKRIEDMAAQDSMRNLTSRVNILTGIHQRLYEVGTHDRIEISNYLRGFLTSSLQALAEFDTVELDFEAEGDLVLPVDQAVSIALLMNELMLNSLKHAFHDTAEPTIRVAIRNREGRIRIDYSDNGCGIASGESKSKSSGIGIMLVSSLARQLRADVEETGGPTGYGMSLTFAAAEVVG</sequence>
<dbReference type="InterPro" id="IPR035965">
    <property type="entry name" value="PAS-like_dom_sf"/>
</dbReference>
<evidence type="ECO:0000256" key="4">
    <source>
        <dbReference type="ARBA" id="ARBA00022679"/>
    </source>
</evidence>
<keyword evidence="3" id="KW-0597">Phosphoprotein</keyword>
<evidence type="ECO:0000256" key="7">
    <source>
        <dbReference type="ARBA" id="ARBA00022840"/>
    </source>
</evidence>
<dbReference type="PROSITE" id="PS50109">
    <property type="entry name" value="HIS_KIN"/>
    <property type="match status" value="1"/>
</dbReference>
<dbReference type="InterPro" id="IPR003594">
    <property type="entry name" value="HATPase_dom"/>
</dbReference>
<dbReference type="AlphaFoldDB" id="A0A371REI9"/>
<dbReference type="InParanoid" id="A0A371REI9"/>
<gene>
    <name evidence="11" type="ORF">DX908_00325</name>
</gene>
<keyword evidence="5" id="KW-0547">Nucleotide-binding</keyword>
<evidence type="ECO:0000256" key="2">
    <source>
        <dbReference type="ARBA" id="ARBA00012438"/>
    </source>
</evidence>
<comment type="catalytic activity">
    <reaction evidence="1">
        <text>ATP + protein L-histidine = ADP + protein N-phospho-L-histidine.</text>
        <dbReference type="EC" id="2.7.13.3"/>
    </reaction>
</comment>
<dbReference type="InterPro" id="IPR005467">
    <property type="entry name" value="His_kinase_dom"/>
</dbReference>
<dbReference type="PANTHER" id="PTHR41523">
    <property type="entry name" value="TWO-COMPONENT SYSTEM SENSOR PROTEIN"/>
    <property type="match status" value="1"/>
</dbReference>
<accession>A0A371REI9</accession>
<dbReference type="InterPro" id="IPR000700">
    <property type="entry name" value="PAS-assoc_C"/>
</dbReference>
<dbReference type="SUPFAM" id="SSF55874">
    <property type="entry name" value="ATPase domain of HSP90 chaperone/DNA topoisomerase II/histidine kinase"/>
    <property type="match status" value="1"/>
</dbReference>
<keyword evidence="7" id="KW-0067">ATP-binding</keyword>
<evidence type="ECO:0000313" key="12">
    <source>
        <dbReference type="Proteomes" id="UP000264589"/>
    </source>
</evidence>
<reference evidence="11 12" key="1">
    <citation type="submission" date="2018-08" db="EMBL/GenBank/DDBJ databases">
        <title>Parvularcula sp. SM1705, isolated from surface water of the South Sea China.</title>
        <authorList>
            <person name="Sun L."/>
        </authorList>
    </citation>
    <scope>NUCLEOTIDE SEQUENCE [LARGE SCALE GENOMIC DNA]</scope>
    <source>
        <strain evidence="11 12">SM1705</strain>
    </source>
</reference>
<evidence type="ECO:0000313" key="11">
    <source>
        <dbReference type="EMBL" id="RFB03862.1"/>
    </source>
</evidence>
<name>A0A371REI9_9PROT</name>
<feature type="domain" description="Histidine kinase" evidence="9">
    <location>
        <begin position="151"/>
        <end position="345"/>
    </location>
</feature>
<evidence type="ECO:0000256" key="8">
    <source>
        <dbReference type="ARBA" id="ARBA00023026"/>
    </source>
</evidence>
<dbReference type="InterPro" id="IPR036890">
    <property type="entry name" value="HATPase_C_sf"/>
</dbReference>
<dbReference type="SMART" id="SM00086">
    <property type="entry name" value="PAC"/>
    <property type="match status" value="1"/>
</dbReference>
<dbReference type="InterPro" id="IPR011495">
    <property type="entry name" value="Sig_transdc_His_kin_sub2_dim/P"/>
</dbReference>
<keyword evidence="12" id="KW-1185">Reference proteome</keyword>
<dbReference type="SMART" id="SM00387">
    <property type="entry name" value="HATPase_c"/>
    <property type="match status" value="1"/>
</dbReference>
<evidence type="ECO:0000256" key="1">
    <source>
        <dbReference type="ARBA" id="ARBA00000085"/>
    </source>
</evidence>
<dbReference type="GO" id="GO:0005524">
    <property type="term" value="F:ATP binding"/>
    <property type="evidence" value="ECO:0007669"/>
    <property type="project" value="UniProtKB-KW"/>
</dbReference>
<protein>
    <recommendedName>
        <fullName evidence="2">histidine kinase</fullName>
        <ecNumber evidence="2">2.7.13.3</ecNumber>
    </recommendedName>
</protein>
<dbReference type="EC" id="2.7.13.3" evidence="2"/>
<dbReference type="CDD" id="cd00130">
    <property type="entry name" value="PAS"/>
    <property type="match status" value="1"/>
</dbReference>
<dbReference type="EMBL" id="QUQO01000001">
    <property type="protein sequence ID" value="RFB03862.1"/>
    <property type="molecule type" value="Genomic_DNA"/>
</dbReference>
<dbReference type="SUPFAM" id="SSF55785">
    <property type="entry name" value="PYP-like sensor domain (PAS domain)"/>
    <property type="match status" value="1"/>
</dbReference>
<comment type="caution">
    <text evidence="11">The sequence shown here is derived from an EMBL/GenBank/DDBJ whole genome shotgun (WGS) entry which is preliminary data.</text>
</comment>
<keyword evidence="8" id="KW-0843">Virulence</keyword>
<dbReference type="GO" id="GO:0004673">
    <property type="term" value="F:protein histidine kinase activity"/>
    <property type="evidence" value="ECO:0007669"/>
    <property type="project" value="UniProtKB-EC"/>
</dbReference>
<dbReference type="PROSITE" id="PS50113">
    <property type="entry name" value="PAC"/>
    <property type="match status" value="1"/>
</dbReference>